<name>A0ABV4NM42_9GAMM</name>
<accession>A0ABV4NM42</accession>
<comment type="caution">
    <text evidence="1">The sequence shown here is derived from an EMBL/GenBank/DDBJ whole genome shotgun (WGS) entry which is preliminary data.</text>
</comment>
<gene>
    <name evidence="1" type="ORF">ACCI51_05085</name>
</gene>
<protein>
    <submittedName>
        <fullName evidence="1">Uncharacterized protein</fullName>
    </submittedName>
</protein>
<evidence type="ECO:0000313" key="2">
    <source>
        <dbReference type="Proteomes" id="UP001569414"/>
    </source>
</evidence>
<reference evidence="1 2" key="1">
    <citation type="submission" date="2024-08" db="EMBL/GenBank/DDBJ databases">
        <authorList>
            <person name="Ishaq N."/>
        </authorList>
    </citation>
    <scope>NUCLEOTIDE SEQUENCE [LARGE SCALE GENOMIC DNA]</scope>
    <source>
        <strain evidence="1 2">JCM 30400</strain>
    </source>
</reference>
<dbReference type="EMBL" id="JBGMEL010000003">
    <property type="protein sequence ID" value="MFA0789911.1"/>
    <property type="molecule type" value="Genomic_DNA"/>
</dbReference>
<proteinExistence type="predicted"/>
<evidence type="ECO:0000313" key="1">
    <source>
        <dbReference type="EMBL" id="MFA0789911.1"/>
    </source>
</evidence>
<dbReference type="Proteomes" id="UP001569414">
    <property type="component" value="Unassembled WGS sequence"/>
</dbReference>
<sequence>MKDKYQGDAYFKEVGIESLRSNYAMAGGHIVTTDRKEGVVGAFNTTTHKFDWVHKE</sequence>
<keyword evidence="2" id="KW-1185">Reference proteome</keyword>
<organism evidence="1 2">
    <name type="scientific">Microbulbifer echini</name>
    <dbReference type="NCBI Taxonomy" id="1529067"/>
    <lineage>
        <taxon>Bacteria</taxon>
        <taxon>Pseudomonadati</taxon>
        <taxon>Pseudomonadota</taxon>
        <taxon>Gammaproteobacteria</taxon>
        <taxon>Cellvibrionales</taxon>
        <taxon>Microbulbiferaceae</taxon>
        <taxon>Microbulbifer</taxon>
    </lineage>
</organism>